<organism evidence="1">
    <name type="scientific">Cacopsylla melanoneura</name>
    <dbReference type="NCBI Taxonomy" id="428564"/>
    <lineage>
        <taxon>Eukaryota</taxon>
        <taxon>Metazoa</taxon>
        <taxon>Ecdysozoa</taxon>
        <taxon>Arthropoda</taxon>
        <taxon>Hexapoda</taxon>
        <taxon>Insecta</taxon>
        <taxon>Pterygota</taxon>
        <taxon>Neoptera</taxon>
        <taxon>Paraneoptera</taxon>
        <taxon>Hemiptera</taxon>
        <taxon>Sternorrhyncha</taxon>
        <taxon>Psylloidea</taxon>
        <taxon>Psyllidae</taxon>
        <taxon>Psyllinae</taxon>
        <taxon>Cacopsylla</taxon>
    </lineage>
</organism>
<evidence type="ECO:0000313" key="1">
    <source>
        <dbReference type="EMBL" id="CAG6613296.1"/>
    </source>
</evidence>
<dbReference type="EMBL" id="HBUF01027119">
    <property type="protein sequence ID" value="CAG6613296.1"/>
    <property type="molecule type" value="Transcribed_RNA"/>
</dbReference>
<name>A0A8D8PT80_9HEMI</name>
<dbReference type="AlphaFoldDB" id="A0A8D8PT80"/>
<protein>
    <submittedName>
        <fullName evidence="1">Uncharacterized protein</fullName>
    </submittedName>
</protein>
<proteinExistence type="predicted"/>
<reference evidence="1" key="1">
    <citation type="submission" date="2021-05" db="EMBL/GenBank/DDBJ databases">
        <authorList>
            <person name="Alioto T."/>
            <person name="Alioto T."/>
            <person name="Gomez Garrido J."/>
        </authorList>
    </citation>
    <scope>NUCLEOTIDE SEQUENCE</scope>
</reference>
<accession>A0A8D8PT80</accession>
<sequence>MNCSYFNKALYLKESFKRLFTSGRIKKYHSFAPRCVRISYLRSCTSVAPNEIIIIIRRRRKNVKKPTHPAGHRVFTWVVGTNIHTYLTYLPILFLPLPSFFLEEKLF</sequence>